<feature type="binding site" evidence="18">
    <location>
        <position position="362"/>
    </location>
    <ligand>
        <name>UDP-N-acetyl-alpha-D-glucosamine</name>
        <dbReference type="ChEBI" id="CHEBI:57705"/>
    </ligand>
</feature>
<evidence type="ECO:0000256" key="6">
    <source>
        <dbReference type="ARBA" id="ARBA00022695"/>
    </source>
</evidence>
<evidence type="ECO:0000256" key="8">
    <source>
        <dbReference type="ARBA" id="ARBA00022737"/>
    </source>
</evidence>
<protein>
    <recommendedName>
        <fullName evidence="18">Bifunctional protein GlmU</fullName>
    </recommendedName>
    <domain>
        <recommendedName>
            <fullName evidence="18">UDP-N-acetylglucosamine pyrophosphorylase</fullName>
            <ecNumber evidence="18">2.7.7.23</ecNumber>
        </recommendedName>
        <alternativeName>
            <fullName evidence="18">N-acetylglucosamine-1-phosphate uridyltransferase</fullName>
        </alternativeName>
    </domain>
    <domain>
        <recommendedName>
            <fullName evidence="18">Glucosamine-1-phosphate N-acetyltransferase</fullName>
            <ecNumber evidence="18">2.3.1.157</ecNumber>
        </recommendedName>
    </domain>
</protein>
<feature type="binding site" evidence="18">
    <location>
        <position position="373"/>
    </location>
    <ligand>
        <name>UDP-N-acetyl-alpha-D-glucosamine</name>
        <dbReference type="ChEBI" id="CHEBI:57705"/>
    </ligand>
</feature>
<keyword evidence="11 18" id="KW-0573">Peptidoglycan synthesis</keyword>
<keyword evidence="10 18" id="KW-0133">Cell shape</keyword>
<feature type="binding site" evidence="18">
    <location>
        <begin position="98"/>
        <end position="100"/>
    </location>
    <ligand>
        <name>UDP-N-acetyl-alpha-D-glucosamine</name>
        <dbReference type="ChEBI" id="CHEBI:57705"/>
    </ligand>
</feature>
<comment type="subcellular location">
    <subcellularLocation>
        <location evidence="1 18">Cytoplasm</location>
    </subcellularLocation>
</comment>
<evidence type="ECO:0000256" key="14">
    <source>
        <dbReference type="ARBA" id="ARBA00023316"/>
    </source>
</evidence>
<evidence type="ECO:0000256" key="9">
    <source>
        <dbReference type="ARBA" id="ARBA00022842"/>
    </source>
</evidence>
<feature type="binding site" evidence="18">
    <location>
        <position position="135"/>
    </location>
    <ligand>
        <name>UDP-N-acetyl-alpha-D-glucosamine</name>
        <dbReference type="ChEBI" id="CHEBI:57705"/>
    </ligand>
</feature>
<dbReference type="EMBL" id="SORE01000006">
    <property type="protein sequence ID" value="TDY51952.1"/>
    <property type="molecule type" value="Genomic_DNA"/>
</dbReference>
<dbReference type="EC" id="2.7.7.23" evidence="18"/>
<evidence type="ECO:0000256" key="11">
    <source>
        <dbReference type="ARBA" id="ARBA00022984"/>
    </source>
</evidence>
<dbReference type="CDD" id="cd02540">
    <property type="entry name" value="GT2_GlmU_N_bac"/>
    <property type="match status" value="1"/>
</dbReference>
<evidence type="ECO:0000256" key="18">
    <source>
        <dbReference type="HAMAP-Rule" id="MF_01631"/>
    </source>
</evidence>
<keyword evidence="5 18" id="KW-0808">Transferase</keyword>
<dbReference type="InterPro" id="IPR025877">
    <property type="entry name" value="MobA-like_NTP_Trfase"/>
</dbReference>
<dbReference type="InterPro" id="IPR050065">
    <property type="entry name" value="GlmU-like"/>
</dbReference>
<feature type="binding site" evidence="18">
    <location>
        <position position="71"/>
    </location>
    <ligand>
        <name>UDP-N-acetyl-alpha-D-glucosamine</name>
        <dbReference type="ChEBI" id="CHEBI:57705"/>
    </ligand>
</feature>
<feature type="binding site" evidence="18">
    <location>
        <begin position="76"/>
        <end position="77"/>
    </location>
    <ligand>
        <name>UDP-N-acetyl-alpha-D-glucosamine</name>
        <dbReference type="ChEBI" id="CHEBI:57705"/>
    </ligand>
</feature>
<feature type="binding site" evidence="18">
    <location>
        <position position="419"/>
    </location>
    <ligand>
        <name>acetyl-CoA</name>
        <dbReference type="ChEBI" id="CHEBI:57288"/>
    </ligand>
</feature>
<accession>A0A4R8LXP1</accession>
<feature type="binding site" evidence="18">
    <location>
        <position position="376"/>
    </location>
    <ligand>
        <name>acetyl-CoA</name>
        <dbReference type="ChEBI" id="CHEBI:57288"/>
    </ligand>
</feature>
<dbReference type="AlphaFoldDB" id="A0A4R8LXP1"/>
<dbReference type="GO" id="GO:0019134">
    <property type="term" value="F:glucosamine-1-phosphate N-acetyltransferase activity"/>
    <property type="evidence" value="ECO:0007669"/>
    <property type="project" value="UniProtKB-UniRule"/>
</dbReference>
<comment type="pathway">
    <text evidence="18">Nucleotide-sugar biosynthesis; UDP-N-acetyl-alpha-D-glucosamine biosynthesis; N-acetyl-alpha-D-glucosamine 1-phosphate from alpha-D-glucosamine 6-phosphate (route II): step 2/2.</text>
</comment>
<evidence type="ECO:0000256" key="10">
    <source>
        <dbReference type="ARBA" id="ARBA00022960"/>
    </source>
</evidence>
<comment type="subunit">
    <text evidence="18">Homotrimer.</text>
</comment>
<feature type="binding site" evidence="18">
    <location>
        <position position="20"/>
    </location>
    <ligand>
        <name>UDP-N-acetyl-alpha-D-glucosamine</name>
        <dbReference type="ChEBI" id="CHEBI:57705"/>
    </ligand>
</feature>
<dbReference type="GO" id="GO:0008360">
    <property type="term" value="P:regulation of cell shape"/>
    <property type="evidence" value="ECO:0007669"/>
    <property type="project" value="UniProtKB-KW"/>
</dbReference>
<dbReference type="UniPathway" id="UPA00973"/>
<dbReference type="InterPro" id="IPR018357">
    <property type="entry name" value="Hexapep_transf_CS"/>
</dbReference>
<evidence type="ECO:0000256" key="13">
    <source>
        <dbReference type="ARBA" id="ARBA00023315"/>
    </source>
</evidence>
<gene>
    <name evidence="18" type="primary">glmU</name>
    <name evidence="21" type="ORF">BX592_106249</name>
</gene>
<dbReference type="Pfam" id="PF25087">
    <property type="entry name" value="GMPPB_C"/>
    <property type="match status" value="1"/>
</dbReference>
<feature type="binding site" evidence="18">
    <location>
        <position position="223"/>
    </location>
    <ligand>
        <name>UDP-N-acetyl-alpha-D-glucosamine</name>
        <dbReference type="ChEBI" id="CHEBI:57705"/>
    </ligand>
</feature>
<feature type="binding site" evidence="18">
    <location>
        <position position="100"/>
    </location>
    <ligand>
        <name>Mg(2+)</name>
        <dbReference type="ChEBI" id="CHEBI:18420"/>
    </ligand>
</feature>
<dbReference type="OrthoDB" id="9775031at2"/>
<keyword evidence="14 18" id="KW-0961">Cell wall biogenesis/degradation</keyword>
<dbReference type="EC" id="2.3.1.157" evidence="18"/>
<evidence type="ECO:0000256" key="5">
    <source>
        <dbReference type="ARBA" id="ARBA00022679"/>
    </source>
</evidence>
<comment type="catalytic activity">
    <reaction evidence="15 18">
        <text>alpha-D-glucosamine 1-phosphate + acetyl-CoA = N-acetyl-alpha-D-glucosamine 1-phosphate + CoA + H(+)</text>
        <dbReference type="Rhea" id="RHEA:13725"/>
        <dbReference type="ChEBI" id="CHEBI:15378"/>
        <dbReference type="ChEBI" id="CHEBI:57287"/>
        <dbReference type="ChEBI" id="CHEBI:57288"/>
        <dbReference type="ChEBI" id="CHEBI:57776"/>
        <dbReference type="ChEBI" id="CHEBI:58516"/>
        <dbReference type="EC" id="2.3.1.157"/>
    </reaction>
</comment>
<dbReference type="PROSITE" id="PS00101">
    <property type="entry name" value="HEXAPEP_TRANSFERASES"/>
    <property type="match status" value="2"/>
</dbReference>
<feature type="region of interest" description="N-acetyltransferase" evidence="18">
    <location>
        <begin position="247"/>
        <end position="453"/>
    </location>
</feature>
<dbReference type="SUPFAM" id="SSF53448">
    <property type="entry name" value="Nucleotide-diphospho-sugar transferases"/>
    <property type="match status" value="1"/>
</dbReference>
<dbReference type="Pfam" id="PF00132">
    <property type="entry name" value="Hexapep"/>
    <property type="match status" value="1"/>
</dbReference>
<evidence type="ECO:0000256" key="7">
    <source>
        <dbReference type="ARBA" id="ARBA00022723"/>
    </source>
</evidence>
<dbReference type="Gene3D" id="3.90.550.10">
    <property type="entry name" value="Spore Coat Polysaccharide Biosynthesis Protein SpsA, Chain A"/>
    <property type="match status" value="1"/>
</dbReference>
<dbReference type="InterPro" id="IPR001451">
    <property type="entry name" value="Hexapep"/>
</dbReference>
<evidence type="ECO:0000259" key="20">
    <source>
        <dbReference type="Pfam" id="PF25087"/>
    </source>
</evidence>
<sequence length="453" mass="47897">MNIVILAAGTGKRMRSALPKVLHPLAGRPLLAHVIDTARTLEPTRLVVVIGHGADAVRTAVAAPDLQFAVQEQQLGTGHAVQQALPLLDSSVPTLVLYGDVPLTRASTLQRLCEGAGHDGYGVLTVTLDNPAGYGRIVRDAAGKVERIVEQKDATPEQQAIREINTGIVAMPTARLQAWLAALKNNNSQGEFYLTDVVEMAIDAGIDIFTAQPDDEWETLGVNSKQQLAELERIHQRNVADALLVAGVTLADPARIDVRGSLECGRDVSVDVNCVFEGRVTLADNVSIGPNCVIRNATIGAGTRVDAFTHIEGAEVGAQAVVGPYARLRPGAALADEVHIGNFVEVKNAVIGRGSKANHLSYVGDSEVGTRVNIGAGTITCNYDGANKLRTVIEDDVFVGSDTQLVAPVRVGRGATIAAGTTVWKDVAEGVLVMNDKTQTGKQGYVRPTKKKG</sequence>
<comment type="catalytic activity">
    <reaction evidence="16 18">
        <text>N-acetyl-alpha-D-glucosamine 1-phosphate + UTP + H(+) = UDP-N-acetyl-alpha-D-glucosamine + diphosphate</text>
        <dbReference type="Rhea" id="RHEA:13509"/>
        <dbReference type="ChEBI" id="CHEBI:15378"/>
        <dbReference type="ChEBI" id="CHEBI:33019"/>
        <dbReference type="ChEBI" id="CHEBI:46398"/>
        <dbReference type="ChEBI" id="CHEBI:57705"/>
        <dbReference type="ChEBI" id="CHEBI:57776"/>
        <dbReference type="EC" id="2.7.7.23"/>
    </reaction>
</comment>
<evidence type="ECO:0000256" key="16">
    <source>
        <dbReference type="ARBA" id="ARBA00048493"/>
    </source>
</evidence>
<feature type="domain" description="MobA-like NTP transferase" evidence="19">
    <location>
        <begin position="4"/>
        <end position="132"/>
    </location>
</feature>
<reference evidence="21 22" key="1">
    <citation type="submission" date="2019-03" db="EMBL/GenBank/DDBJ databases">
        <title>Genomic Encyclopedia of Type Strains, Phase III (KMG-III): the genomes of soil and plant-associated and newly described type strains.</title>
        <authorList>
            <person name="Whitman W."/>
        </authorList>
    </citation>
    <scope>NUCLEOTIDE SEQUENCE [LARGE SCALE GENOMIC DNA]</scope>
    <source>
        <strain evidence="21 22">LMG 29544</strain>
    </source>
</reference>
<feature type="binding site" evidence="18">
    <location>
        <begin position="6"/>
        <end position="9"/>
    </location>
    <ligand>
        <name>UDP-N-acetyl-alpha-D-glucosamine</name>
        <dbReference type="ChEBI" id="CHEBI:57705"/>
    </ligand>
</feature>
<organism evidence="21 22">
    <name type="scientific">Paraburkholderia rhizosphaerae</name>
    <dbReference type="NCBI Taxonomy" id="480658"/>
    <lineage>
        <taxon>Bacteria</taxon>
        <taxon>Pseudomonadati</taxon>
        <taxon>Pseudomonadota</taxon>
        <taxon>Betaproteobacteria</taxon>
        <taxon>Burkholderiales</taxon>
        <taxon>Burkholderiaceae</taxon>
        <taxon>Paraburkholderia</taxon>
    </lineage>
</organism>
<comment type="function">
    <text evidence="17 18">Catalyzes the last two sequential reactions in the de novo biosynthetic pathway for UDP-N-acetylglucosamine (UDP-GlcNAc). The C-terminal domain catalyzes the transfer of acetyl group from acetyl coenzyme A to glucosamine-1-phosphate (GlcN-1-P) to produce N-acetylglucosamine-1-phosphate (GlcNAc-1-P), which is converted into UDP-GlcNAc by the transfer of uridine 5-monophosphate (from uridine 5-triphosphate), a reaction catalyzed by the N-terminal domain.</text>
</comment>
<keyword evidence="8 18" id="KW-0677">Repeat</keyword>
<keyword evidence="9 18" id="KW-0460">Magnesium</keyword>
<feature type="active site" description="Proton acceptor" evidence="18">
    <location>
        <position position="359"/>
    </location>
</feature>
<feature type="binding site" evidence="18">
    <location>
        <position position="329"/>
    </location>
    <ligand>
        <name>UDP-N-acetyl-alpha-D-glucosamine</name>
        <dbReference type="ChEBI" id="CHEBI:57705"/>
    </ligand>
</feature>
<keyword evidence="7 18" id="KW-0479">Metal-binding</keyword>
<comment type="similarity">
    <text evidence="3 18">In the N-terminal section; belongs to the N-acetylglucosamine-1-phosphate uridyltransferase family.</text>
</comment>
<dbReference type="CDD" id="cd03353">
    <property type="entry name" value="LbH_GlmU_C"/>
    <property type="match status" value="1"/>
</dbReference>
<dbReference type="Pfam" id="PF12804">
    <property type="entry name" value="NTP_transf_3"/>
    <property type="match status" value="1"/>
</dbReference>
<dbReference type="GO" id="GO:0003977">
    <property type="term" value="F:UDP-N-acetylglucosamine diphosphorylase activity"/>
    <property type="evidence" value="ECO:0007669"/>
    <property type="project" value="UniProtKB-UniRule"/>
</dbReference>
<dbReference type="UniPathway" id="UPA00113">
    <property type="reaction ID" value="UER00532"/>
</dbReference>
<dbReference type="GO" id="GO:0071555">
    <property type="term" value="P:cell wall organization"/>
    <property type="evidence" value="ECO:0007669"/>
    <property type="project" value="UniProtKB-KW"/>
</dbReference>
<dbReference type="InterPro" id="IPR029044">
    <property type="entry name" value="Nucleotide-diphossugar_trans"/>
</dbReference>
<dbReference type="Proteomes" id="UP000295509">
    <property type="component" value="Unassembled WGS sequence"/>
</dbReference>
<dbReference type="PANTHER" id="PTHR43584:SF3">
    <property type="entry name" value="BIFUNCTIONAL PROTEIN GLMU"/>
    <property type="match status" value="1"/>
</dbReference>
<dbReference type="InterPro" id="IPR011004">
    <property type="entry name" value="Trimer_LpxA-like_sf"/>
</dbReference>
<evidence type="ECO:0000256" key="17">
    <source>
        <dbReference type="ARBA" id="ARBA00049628"/>
    </source>
</evidence>
<feature type="binding site" evidence="18">
    <location>
        <position position="401"/>
    </location>
    <ligand>
        <name>acetyl-CoA</name>
        <dbReference type="ChEBI" id="CHEBI:57288"/>
    </ligand>
</feature>
<keyword evidence="22" id="KW-1185">Reference proteome</keyword>
<dbReference type="GO" id="GO:0006048">
    <property type="term" value="P:UDP-N-acetylglucosamine biosynthetic process"/>
    <property type="evidence" value="ECO:0007669"/>
    <property type="project" value="UniProtKB-UniPathway"/>
</dbReference>
<feature type="region of interest" description="Linker" evidence="18">
    <location>
        <begin position="226"/>
        <end position="246"/>
    </location>
</feature>
<dbReference type="RefSeq" id="WP_134191714.1">
    <property type="nucleotide sequence ID" value="NZ_JBHLUW010000056.1"/>
</dbReference>
<comment type="caution">
    <text evidence="18">Lacks conserved residue(s) required for the propagation of feature annotation.</text>
</comment>
<dbReference type="GO" id="GO:0009252">
    <property type="term" value="P:peptidoglycan biosynthetic process"/>
    <property type="evidence" value="ECO:0007669"/>
    <property type="project" value="UniProtKB-UniRule"/>
</dbReference>
<comment type="pathway">
    <text evidence="18">Bacterial outer membrane biogenesis; LPS lipid A biosynthesis.</text>
</comment>
<dbReference type="PANTHER" id="PTHR43584">
    <property type="entry name" value="NUCLEOTIDYL TRANSFERASE"/>
    <property type="match status" value="1"/>
</dbReference>
<keyword evidence="4 18" id="KW-0963">Cytoplasm</keyword>
<feature type="binding site" evidence="18">
    <location>
        <position position="347"/>
    </location>
    <ligand>
        <name>UDP-N-acetyl-alpha-D-glucosamine</name>
        <dbReference type="ChEBI" id="CHEBI:57705"/>
    </ligand>
</feature>
<evidence type="ECO:0000256" key="4">
    <source>
        <dbReference type="ARBA" id="ARBA00022490"/>
    </source>
</evidence>
<dbReference type="InterPro" id="IPR038009">
    <property type="entry name" value="GlmU_C_LbH"/>
</dbReference>
<feature type="domain" description="Mannose-1-phosphate guanyltransferase C-terminal" evidence="20">
    <location>
        <begin position="266"/>
        <end position="351"/>
    </location>
</feature>
<dbReference type="InterPro" id="IPR005882">
    <property type="entry name" value="Bifunctional_GlmU"/>
</dbReference>
<dbReference type="HAMAP" id="MF_01631">
    <property type="entry name" value="GlmU"/>
    <property type="match status" value="1"/>
</dbReference>
<proteinExistence type="inferred from homology"/>
<dbReference type="InterPro" id="IPR056729">
    <property type="entry name" value="GMPPB_C"/>
</dbReference>
<dbReference type="GO" id="GO:0009245">
    <property type="term" value="P:lipid A biosynthetic process"/>
    <property type="evidence" value="ECO:0007669"/>
    <property type="project" value="UniProtKB-UniRule"/>
</dbReference>
<keyword evidence="13 18" id="KW-0012">Acyltransferase</keyword>
<dbReference type="Gene3D" id="2.160.10.10">
    <property type="entry name" value="Hexapeptide repeat proteins"/>
    <property type="match status" value="1"/>
</dbReference>
<comment type="pathway">
    <text evidence="18">Nucleotide-sugar biosynthesis; UDP-N-acetyl-alpha-D-glucosamine biosynthesis; UDP-N-acetyl-alpha-D-glucosamine from N-acetyl-alpha-D-glucosamine 1-phosphate: step 1/1.</text>
</comment>
<feature type="binding site" evidence="18">
    <location>
        <position position="165"/>
    </location>
    <ligand>
        <name>UDP-N-acetyl-alpha-D-glucosamine</name>
        <dbReference type="ChEBI" id="CHEBI:57705"/>
    </ligand>
</feature>
<comment type="caution">
    <text evidence="21">The sequence shown here is derived from an EMBL/GenBank/DDBJ whole genome shotgun (WGS) entry which is preliminary data.</text>
</comment>
<dbReference type="SUPFAM" id="SSF51161">
    <property type="entry name" value="Trimeric LpxA-like enzymes"/>
    <property type="match status" value="1"/>
</dbReference>
<evidence type="ECO:0000259" key="19">
    <source>
        <dbReference type="Pfam" id="PF12804"/>
    </source>
</evidence>
<feature type="binding site" evidence="18">
    <location>
        <begin position="382"/>
        <end position="383"/>
    </location>
    <ligand>
        <name>acetyl-CoA</name>
        <dbReference type="ChEBI" id="CHEBI:57288"/>
    </ligand>
</feature>
<dbReference type="GO" id="GO:0016020">
    <property type="term" value="C:membrane"/>
    <property type="evidence" value="ECO:0007669"/>
    <property type="project" value="GOC"/>
</dbReference>
<evidence type="ECO:0000256" key="12">
    <source>
        <dbReference type="ARBA" id="ARBA00023268"/>
    </source>
</evidence>
<evidence type="ECO:0000256" key="2">
    <source>
        <dbReference type="ARBA" id="ARBA00007707"/>
    </source>
</evidence>
<dbReference type="GO" id="GO:0000287">
    <property type="term" value="F:magnesium ion binding"/>
    <property type="evidence" value="ECO:0007669"/>
    <property type="project" value="UniProtKB-UniRule"/>
</dbReference>
<comment type="similarity">
    <text evidence="2 18">In the C-terminal section; belongs to the transferase hexapeptide repeat family.</text>
</comment>
<name>A0A4R8LXP1_9BURK</name>
<feature type="binding site" evidence="18">
    <location>
        <position position="150"/>
    </location>
    <ligand>
        <name>UDP-N-acetyl-alpha-D-glucosamine</name>
        <dbReference type="ChEBI" id="CHEBI:57705"/>
    </ligand>
</feature>
<feature type="binding site" evidence="18">
    <location>
        <position position="223"/>
    </location>
    <ligand>
        <name>Mg(2+)</name>
        <dbReference type="ChEBI" id="CHEBI:18420"/>
    </ligand>
</feature>
<dbReference type="NCBIfam" id="TIGR01173">
    <property type="entry name" value="glmU"/>
    <property type="match status" value="1"/>
</dbReference>
<dbReference type="GO" id="GO:0005737">
    <property type="term" value="C:cytoplasm"/>
    <property type="evidence" value="ECO:0007669"/>
    <property type="project" value="UniProtKB-SubCell"/>
</dbReference>
<keyword evidence="6 18" id="KW-0548">Nucleotidyltransferase</keyword>
<dbReference type="GO" id="GO:0000902">
    <property type="term" value="P:cell morphogenesis"/>
    <property type="evidence" value="ECO:0007669"/>
    <property type="project" value="UniProtKB-UniRule"/>
</dbReference>
<feature type="region of interest" description="Pyrophosphorylase" evidence="18">
    <location>
        <begin position="1"/>
        <end position="225"/>
    </location>
</feature>
<keyword evidence="12 18" id="KW-0511">Multifunctional enzyme</keyword>
<evidence type="ECO:0000313" key="22">
    <source>
        <dbReference type="Proteomes" id="UP000295509"/>
    </source>
</evidence>
<evidence type="ECO:0000256" key="1">
    <source>
        <dbReference type="ARBA" id="ARBA00004496"/>
    </source>
</evidence>
<evidence type="ECO:0000256" key="3">
    <source>
        <dbReference type="ARBA" id="ARBA00007947"/>
    </source>
</evidence>
<comment type="cofactor">
    <cofactor evidence="18">
        <name>Mg(2+)</name>
        <dbReference type="ChEBI" id="CHEBI:18420"/>
    </cofactor>
    <text evidence="18">Binds 1 Mg(2+) ion per subunit.</text>
</comment>
<evidence type="ECO:0000313" key="21">
    <source>
        <dbReference type="EMBL" id="TDY51952.1"/>
    </source>
</evidence>
<evidence type="ECO:0000256" key="15">
    <source>
        <dbReference type="ARBA" id="ARBA00048247"/>
    </source>
</evidence>